<evidence type="ECO:0000313" key="2">
    <source>
        <dbReference type="EMBL" id="KAF1748801.1"/>
    </source>
</evidence>
<name>A0A6A5G210_CAERE</name>
<dbReference type="RefSeq" id="XP_003100262.2">
    <property type="nucleotide sequence ID" value="XM_003100214.2"/>
</dbReference>
<dbReference type="CTD" id="9826544"/>
<protein>
    <submittedName>
        <fullName evidence="2">Uncharacterized protein</fullName>
    </submittedName>
</protein>
<dbReference type="GeneID" id="9826544"/>
<feature type="compositionally biased region" description="Basic and acidic residues" evidence="1">
    <location>
        <begin position="90"/>
        <end position="109"/>
    </location>
</feature>
<comment type="caution">
    <text evidence="2">The sequence shown here is derived from an EMBL/GenBank/DDBJ whole genome shotgun (WGS) entry which is preliminary data.</text>
</comment>
<dbReference type="Proteomes" id="UP000483820">
    <property type="component" value="Chromosome X"/>
</dbReference>
<feature type="compositionally biased region" description="Low complexity" evidence="1">
    <location>
        <begin position="71"/>
        <end position="89"/>
    </location>
</feature>
<gene>
    <name evidence="2" type="ORF">GCK72_025268</name>
</gene>
<evidence type="ECO:0000313" key="3">
    <source>
        <dbReference type="Proteomes" id="UP000483820"/>
    </source>
</evidence>
<feature type="region of interest" description="Disordered" evidence="1">
    <location>
        <begin position="127"/>
        <end position="155"/>
    </location>
</feature>
<organism evidence="2 3">
    <name type="scientific">Caenorhabditis remanei</name>
    <name type="common">Caenorhabditis vulgaris</name>
    <dbReference type="NCBI Taxonomy" id="31234"/>
    <lineage>
        <taxon>Eukaryota</taxon>
        <taxon>Metazoa</taxon>
        <taxon>Ecdysozoa</taxon>
        <taxon>Nematoda</taxon>
        <taxon>Chromadorea</taxon>
        <taxon>Rhabditida</taxon>
        <taxon>Rhabditina</taxon>
        <taxon>Rhabditomorpha</taxon>
        <taxon>Rhabditoidea</taxon>
        <taxon>Rhabditidae</taxon>
        <taxon>Peloderinae</taxon>
        <taxon>Caenorhabditis</taxon>
    </lineage>
</organism>
<dbReference type="AlphaFoldDB" id="A0A6A5G210"/>
<dbReference type="KEGG" id="crq:GCK72_025268"/>
<sequence length="155" mass="17495">MNNGNLGNVMKSVVQKMNNGNSNSAMKPVLKKSTNPTVYPTTLPPRRNESEVMEMNNDNSGVVMKPELNKMNNGNANGAMNPKFNNMENESMKNENMNDKNWESSKEQQRTNTSYYCQHHDLSRFCTDSENSSAEEEELVPGTPRPPYNSNEVID</sequence>
<feature type="region of interest" description="Disordered" evidence="1">
    <location>
        <begin position="21"/>
        <end position="112"/>
    </location>
</feature>
<proteinExistence type="predicted"/>
<reference evidence="2 3" key="1">
    <citation type="submission" date="2019-12" db="EMBL/GenBank/DDBJ databases">
        <title>Chromosome-level assembly of the Caenorhabditis remanei genome.</title>
        <authorList>
            <person name="Teterina A.A."/>
            <person name="Willis J.H."/>
            <person name="Phillips P.C."/>
        </authorList>
    </citation>
    <scope>NUCLEOTIDE SEQUENCE [LARGE SCALE GENOMIC DNA]</scope>
    <source>
        <strain evidence="2 3">PX506</strain>
        <tissue evidence="2">Whole organism</tissue>
    </source>
</reference>
<accession>A0A6A5G210</accession>
<evidence type="ECO:0000256" key="1">
    <source>
        <dbReference type="SAM" id="MobiDB-lite"/>
    </source>
</evidence>
<dbReference type="EMBL" id="WUAV01000006">
    <property type="protein sequence ID" value="KAF1748801.1"/>
    <property type="molecule type" value="Genomic_DNA"/>
</dbReference>